<dbReference type="PROSITE" id="PS51782">
    <property type="entry name" value="LYSM"/>
    <property type="match status" value="2"/>
</dbReference>
<dbReference type="InParanoid" id="A0A7J6IQR9"/>
<dbReference type="CDD" id="cd00118">
    <property type="entry name" value="LysM"/>
    <property type="match status" value="2"/>
</dbReference>
<comment type="caution">
    <text evidence="6">The sequence shown here is derived from an EMBL/GenBank/DDBJ whole genome shotgun (WGS) entry which is preliminary data.</text>
</comment>
<accession>A0A7J6IQR9</accession>
<name>A0A7J6IQR9_COLFN</name>
<dbReference type="EMBL" id="ANPB02000007">
    <property type="protein sequence ID" value="KAF4479244.1"/>
    <property type="molecule type" value="Genomic_DNA"/>
</dbReference>
<keyword evidence="7" id="KW-1185">Reference proteome</keyword>
<organism evidence="6 7">
    <name type="scientific">Colletotrichum fructicola (strain Nara gc5)</name>
    <name type="common">Anthracnose fungus</name>
    <name type="synonym">Colletotrichum gloeosporioides (strain Nara gc5)</name>
    <dbReference type="NCBI Taxonomy" id="1213859"/>
    <lineage>
        <taxon>Eukaryota</taxon>
        <taxon>Fungi</taxon>
        <taxon>Dikarya</taxon>
        <taxon>Ascomycota</taxon>
        <taxon>Pezizomycotina</taxon>
        <taxon>Sordariomycetes</taxon>
        <taxon>Hypocreomycetidae</taxon>
        <taxon>Glomerellales</taxon>
        <taxon>Glomerellaceae</taxon>
        <taxon>Colletotrichum</taxon>
        <taxon>Colletotrichum gloeosporioides species complex</taxon>
    </lineage>
</organism>
<dbReference type="SUPFAM" id="SSF54106">
    <property type="entry name" value="LysM domain"/>
    <property type="match status" value="2"/>
</dbReference>
<dbReference type="RefSeq" id="XP_031889511.1">
    <property type="nucleotide sequence ID" value="XM_032030948.1"/>
</dbReference>
<proteinExistence type="inferred from homology"/>
<gene>
    <name evidence="6" type="ORF">CGGC5_v012130</name>
</gene>
<dbReference type="InterPro" id="IPR036779">
    <property type="entry name" value="LysM_dom_sf"/>
</dbReference>
<reference evidence="6 7" key="2">
    <citation type="submission" date="2020-04" db="EMBL/GenBank/DDBJ databases">
        <title>Genome sequencing and assembly of multiple isolates from the Colletotrichum gloeosporioides species complex.</title>
        <authorList>
            <person name="Gan P."/>
            <person name="Shirasu K."/>
        </authorList>
    </citation>
    <scope>NUCLEOTIDE SEQUENCE [LARGE SCALE GENOMIC DNA]</scope>
    <source>
        <strain evidence="6 7">Nara gc5</strain>
    </source>
</reference>
<evidence type="ECO:0000256" key="1">
    <source>
        <dbReference type="ARBA" id="ARBA00022669"/>
    </source>
</evidence>
<evidence type="ECO:0000313" key="6">
    <source>
        <dbReference type="EMBL" id="KAF4479244.1"/>
    </source>
</evidence>
<evidence type="ECO:0000256" key="4">
    <source>
        <dbReference type="SAM" id="SignalP"/>
    </source>
</evidence>
<dbReference type="OrthoDB" id="5985073at2759"/>
<evidence type="ECO:0000259" key="5">
    <source>
        <dbReference type="PROSITE" id="PS51782"/>
    </source>
</evidence>
<dbReference type="InterPro" id="IPR052210">
    <property type="entry name" value="LysM1-like"/>
</dbReference>
<dbReference type="PANTHER" id="PTHR34997">
    <property type="entry name" value="AM15"/>
    <property type="match status" value="1"/>
</dbReference>
<feature type="signal peptide" evidence="4">
    <location>
        <begin position="1"/>
        <end position="23"/>
    </location>
</feature>
<keyword evidence="1" id="KW-0147">Chitin-binding</keyword>
<dbReference type="SMART" id="SM00257">
    <property type="entry name" value="LysM"/>
    <property type="match status" value="2"/>
</dbReference>
<evidence type="ECO:0000313" key="7">
    <source>
        <dbReference type="Proteomes" id="UP000011096"/>
    </source>
</evidence>
<sequence length="390" mass="41155">MKAIRVSLSAAVWAVVGFRQVLADVRIPAIPQGTEGLTDICIRVLNQALNCDASLNWATETNNFYSKKTIELLCTSNCRASLDGYMEQVKSACETSRYAGRDGFSYHAGYTAQLVWERFDILCTSNPAGENCNLLLGNLAGVDPETQQRTAAGDPSLMCNDCALSVVKTQIEMPLASNADISSALSSIASSCKTTVAVTPPPAASPPWVKVGTAPIATSTATSACAGKTYVLQDGDTCQSVAEKQRINTAQLLMANNLLAGCYNFPTAVGTALCIPSALTCDPYIVKSGDTCTTIANIAKATWAQIVSWNADLGRSCQNVRRYAGKVVCISNPGSTRAGSGSGITASKTSTATSAIDTVFTLSMRPIPMDNGHTNVIITDMWAGNDEEEL</sequence>
<reference evidence="6 7" key="1">
    <citation type="submission" date="2012-08" db="EMBL/GenBank/DDBJ databases">
        <authorList>
            <person name="Gan P.H.P."/>
            <person name="Ikeda K."/>
            <person name="Irieda H."/>
            <person name="Narusaka M."/>
            <person name="O'Connell R.J."/>
            <person name="Narusaka Y."/>
            <person name="Takano Y."/>
            <person name="Kubo Y."/>
            <person name="Shirasu K."/>
        </authorList>
    </citation>
    <scope>NUCLEOTIDE SEQUENCE [LARGE SCALE GENOMIC DNA]</scope>
    <source>
        <strain evidence="6 7">Nara gc5</strain>
    </source>
</reference>
<dbReference type="AlphaFoldDB" id="A0A7J6IQR9"/>
<comment type="similarity">
    <text evidence="3">Belongs to the secreted LysM effector family.</text>
</comment>
<evidence type="ECO:0000256" key="3">
    <source>
        <dbReference type="ARBA" id="ARBA00044955"/>
    </source>
</evidence>
<feature type="domain" description="LysM" evidence="5">
    <location>
        <begin position="228"/>
        <end position="275"/>
    </location>
</feature>
<dbReference type="InterPro" id="IPR018392">
    <property type="entry name" value="LysM"/>
</dbReference>
<evidence type="ECO:0000256" key="2">
    <source>
        <dbReference type="ARBA" id="ARBA00023026"/>
    </source>
</evidence>
<dbReference type="GO" id="GO:0008061">
    <property type="term" value="F:chitin binding"/>
    <property type="evidence" value="ECO:0007669"/>
    <property type="project" value="UniProtKB-KW"/>
</dbReference>
<keyword evidence="4" id="KW-0732">Signal</keyword>
<feature type="domain" description="LysM" evidence="5">
    <location>
        <begin position="282"/>
        <end position="330"/>
    </location>
</feature>
<dbReference type="Proteomes" id="UP000011096">
    <property type="component" value="Unassembled WGS sequence"/>
</dbReference>
<dbReference type="PANTHER" id="PTHR34997:SF1">
    <property type="entry name" value="PEPTIDOGLYCAN-BINDING LYSIN DOMAIN"/>
    <property type="match status" value="1"/>
</dbReference>
<dbReference type="Pfam" id="PF01476">
    <property type="entry name" value="LysM"/>
    <property type="match status" value="2"/>
</dbReference>
<protein>
    <recommendedName>
        <fullName evidence="5">LysM domain-containing protein</fullName>
    </recommendedName>
</protein>
<keyword evidence="2" id="KW-0843">Virulence</keyword>
<feature type="chain" id="PRO_5029457052" description="LysM domain-containing protein" evidence="4">
    <location>
        <begin position="24"/>
        <end position="390"/>
    </location>
</feature>
<dbReference type="Gene3D" id="3.10.350.10">
    <property type="entry name" value="LysM domain"/>
    <property type="match status" value="2"/>
</dbReference>
<dbReference type="GeneID" id="43615006"/>